<feature type="active site" description="Nucleophile" evidence="6">
    <location>
        <position position="160"/>
    </location>
</feature>
<dbReference type="SUPFAM" id="SSF141523">
    <property type="entry name" value="L,D-transpeptidase catalytic domain-like"/>
    <property type="match status" value="1"/>
</dbReference>
<evidence type="ECO:0000256" key="2">
    <source>
        <dbReference type="ARBA" id="ARBA00022679"/>
    </source>
</evidence>
<dbReference type="Gene3D" id="2.40.440.10">
    <property type="entry name" value="L,D-transpeptidase catalytic domain-like"/>
    <property type="match status" value="1"/>
</dbReference>
<dbReference type="PROSITE" id="PS52029">
    <property type="entry name" value="LD_TPASE"/>
    <property type="match status" value="1"/>
</dbReference>
<dbReference type="GO" id="GO:0005576">
    <property type="term" value="C:extracellular region"/>
    <property type="evidence" value="ECO:0007669"/>
    <property type="project" value="TreeGrafter"/>
</dbReference>
<comment type="caution">
    <text evidence="8">The sequence shown here is derived from an EMBL/GenBank/DDBJ whole genome shotgun (WGS) entry which is preliminary data.</text>
</comment>
<comment type="pathway">
    <text evidence="1 6">Cell wall biogenesis; peptidoglycan biosynthesis.</text>
</comment>
<keyword evidence="3 6" id="KW-0133">Cell shape</keyword>
<feature type="domain" description="L,D-TPase catalytic" evidence="7">
    <location>
        <begin position="49"/>
        <end position="184"/>
    </location>
</feature>
<dbReference type="GO" id="GO:0018104">
    <property type="term" value="P:peptidoglycan-protein cross-linking"/>
    <property type="evidence" value="ECO:0007669"/>
    <property type="project" value="TreeGrafter"/>
</dbReference>
<keyword evidence="2" id="KW-0808">Transferase</keyword>
<dbReference type="InterPro" id="IPR005490">
    <property type="entry name" value="LD_TPept_cat_dom"/>
</dbReference>
<reference evidence="8 9" key="1">
    <citation type="submission" date="2019-10" db="EMBL/GenBank/DDBJ databases">
        <title>Dictyobacter vulcani sp. nov., within the class Ktedonobacteria, isolated from soil of volcanic Mt. Zao.</title>
        <authorList>
            <person name="Zheng Y."/>
            <person name="Wang C.M."/>
            <person name="Sakai Y."/>
            <person name="Abe K."/>
            <person name="Yokota A."/>
            <person name="Yabe S."/>
        </authorList>
    </citation>
    <scope>NUCLEOTIDE SEQUENCE [LARGE SCALE GENOMIC DNA]</scope>
    <source>
        <strain evidence="8 9">W12</strain>
    </source>
</reference>
<gene>
    <name evidence="8" type="ORF">KDW_50290</name>
</gene>
<organism evidence="8 9">
    <name type="scientific">Dictyobacter vulcani</name>
    <dbReference type="NCBI Taxonomy" id="2607529"/>
    <lineage>
        <taxon>Bacteria</taxon>
        <taxon>Bacillati</taxon>
        <taxon>Chloroflexota</taxon>
        <taxon>Ktedonobacteria</taxon>
        <taxon>Ktedonobacterales</taxon>
        <taxon>Dictyobacteraceae</taxon>
        <taxon>Dictyobacter</taxon>
    </lineage>
</organism>
<evidence type="ECO:0000259" key="7">
    <source>
        <dbReference type="PROSITE" id="PS52029"/>
    </source>
</evidence>
<accession>A0A5J4KWG1</accession>
<dbReference type="GO" id="GO:0071555">
    <property type="term" value="P:cell wall organization"/>
    <property type="evidence" value="ECO:0007669"/>
    <property type="project" value="UniProtKB-UniRule"/>
</dbReference>
<dbReference type="Pfam" id="PF03734">
    <property type="entry name" value="YkuD"/>
    <property type="match status" value="1"/>
</dbReference>
<evidence type="ECO:0000256" key="6">
    <source>
        <dbReference type="PROSITE-ProRule" id="PRU01373"/>
    </source>
</evidence>
<dbReference type="Proteomes" id="UP000326912">
    <property type="component" value="Unassembled WGS sequence"/>
</dbReference>
<dbReference type="PANTHER" id="PTHR30582:SF2">
    <property type="entry name" value="L,D-TRANSPEPTIDASE YCIB-RELATED"/>
    <property type="match status" value="1"/>
</dbReference>
<sequence length="185" mass="20091">MKNTLRKILVAALFTCLLFVLWMANSWVVPAASAAVRPSSKASMAVGGKVIDVNLTQQRLTAFANGHSVFSTLVLSGRAGLETPTGTYSVFGKESPTTFYSPWPAGSPNYYPPTAISYALEWKPGGYYLHDSWWHTVYGPGTNGLHSDPVYGPQNGSHGCISMPLAAARWLYNWAPIGTPVRIHM</sequence>
<evidence type="ECO:0000256" key="5">
    <source>
        <dbReference type="ARBA" id="ARBA00023316"/>
    </source>
</evidence>
<keyword evidence="4 6" id="KW-0573">Peptidoglycan synthesis</keyword>
<dbReference type="AlphaFoldDB" id="A0A5J4KWG1"/>
<keyword evidence="9" id="KW-1185">Reference proteome</keyword>
<protein>
    <recommendedName>
        <fullName evidence="7">L,D-TPase catalytic domain-containing protein</fullName>
    </recommendedName>
</protein>
<evidence type="ECO:0000256" key="1">
    <source>
        <dbReference type="ARBA" id="ARBA00004752"/>
    </source>
</evidence>
<dbReference type="InterPro" id="IPR050979">
    <property type="entry name" value="LD-transpeptidase"/>
</dbReference>
<dbReference type="GO" id="GO:0071972">
    <property type="term" value="F:peptidoglycan L,D-transpeptidase activity"/>
    <property type="evidence" value="ECO:0007669"/>
    <property type="project" value="TreeGrafter"/>
</dbReference>
<dbReference type="EMBL" id="BKZW01000003">
    <property type="protein sequence ID" value="GER90867.1"/>
    <property type="molecule type" value="Genomic_DNA"/>
</dbReference>
<dbReference type="PANTHER" id="PTHR30582">
    <property type="entry name" value="L,D-TRANSPEPTIDASE"/>
    <property type="match status" value="1"/>
</dbReference>
<evidence type="ECO:0000313" key="9">
    <source>
        <dbReference type="Proteomes" id="UP000326912"/>
    </source>
</evidence>
<dbReference type="InterPro" id="IPR038063">
    <property type="entry name" value="Transpep_catalytic_dom"/>
</dbReference>
<proteinExistence type="predicted"/>
<keyword evidence="5 6" id="KW-0961">Cell wall biogenesis/degradation</keyword>
<dbReference type="CDD" id="cd16913">
    <property type="entry name" value="YkuD_like"/>
    <property type="match status" value="1"/>
</dbReference>
<evidence type="ECO:0000256" key="3">
    <source>
        <dbReference type="ARBA" id="ARBA00022960"/>
    </source>
</evidence>
<feature type="active site" description="Proton donor/acceptor" evidence="6">
    <location>
        <position position="130"/>
    </location>
</feature>
<evidence type="ECO:0000313" key="8">
    <source>
        <dbReference type="EMBL" id="GER90867.1"/>
    </source>
</evidence>
<dbReference type="GO" id="GO:0016740">
    <property type="term" value="F:transferase activity"/>
    <property type="evidence" value="ECO:0007669"/>
    <property type="project" value="UniProtKB-KW"/>
</dbReference>
<dbReference type="UniPathway" id="UPA00219"/>
<dbReference type="RefSeq" id="WP_162005584.1">
    <property type="nucleotide sequence ID" value="NZ_BKZW01000003.1"/>
</dbReference>
<name>A0A5J4KWG1_9CHLR</name>
<dbReference type="GO" id="GO:0008360">
    <property type="term" value="P:regulation of cell shape"/>
    <property type="evidence" value="ECO:0007669"/>
    <property type="project" value="UniProtKB-UniRule"/>
</dbReference>
<evidence type="ECO:0000256" key="4">
    <source>
        <dbReference type="ARBA" id="ARBA00022984"/>
    </source>
</evidence>